<dbReference type="PANTHER" id="PTHR33544">
    <property type="entry name" value="DUF4005 DOMAIN-CONTAINING PROTEIN-RELATED"/>
    <property type="match status" value="1"/>
</dbReference>
<dbReference type="EMBL" id="JAAGAX010000010">
    <property type="protein sequence ID" value="KAF2300363.1"/>
    <property type="molecule type" value="Genomic_DNA"/>
</dbReference>
<dbReference type="PANTHER" id="PTHR33544:SF5">
    <property type="entry name" value="DUF4005 DOMAIN-CONTAINING PROTEIN"/>
    <property type="match status" value="1"/>
</dbReference>
<gene>
    <name evidence="2" type="ORF">GH714_012461</name>
</gene>
<protein>
    <submittedName>
        <fullName evidence="2">Uncharacterized protein</fullName>
    </submittedName>
</protein>
<dbReference type="InterPro" id="IPR040344">
    <property type="entry name" value="At3g17950-like"/>
</dbReference>
<name>A0A6A6LJT3_HEVBR</name>
<evidence type="ECO:0000313" key="3">
    <source>
        <dbReference type="Proteomes" id="UP000467840"/>
    </source>
</evidence>
<feature type="compositionally biased region" description="Basic residues" evidence="1">
    <location>
        <begin position="128"/>
        <end position="141"/>
    </location>
</feature>
<dbReference type="AlphaFoldDB" id="A0A6A6LJT3"/>
<feature type="compositionally biased region" description="Basic and acidic residues" evidence="1">
    <location>
        <begin position="71"/>
        <end position="80"/>
    </location>
</feature>
<feature type="region of interest" description="Disordered" evidence="1">
    <location>
        <begin position="302"/>
        <end position="333"/>
    </location>
</feature>
<feature type="region of interest" description="Disordered" evidence="1">
    <location>
        <begin position="120"/>
        <end position="141"/>
    </location>
</feature>
<accession>A0A6A6LJT3</accession>
<comment type="caution">
    <text evidence="2">The sequence shown here is derived from an EMBL/GenBank/DDBJ whole genome shotgun (WGS) entry which is preliminary data.</text>
</comment>
<evidence type="ECO:0000313" key="2">
    <source>
        <dbReference type="EMBL" id="KAF2300363.1"/>
    </source>
</evidence>
<keyword evidence="3" id="KW-1185">Reference proteome</keyword>
<evidence type="ECO:0000256" key="1">
    <source>
        <dbReference type="SAM" id="MobiDB-lite"/>
    </source>
</evidence>
<dbReference type="Proteomes" id="UP000467840">
    <property type="component" value="Chromosome 4"/>
</dbReference>
<feature type="compositionally biased region" description="Acidic residues" evidence="1">
    <location>
        <begin position="56"/>
        <end position="70"/>
    </location>
</feature>
<sequence length="351" mass="39455">MGVSNPEMFLSEKDLNSVEFNFLVRPALKFEDECDIAPLRDGDDQDDELHDLKGQEEEEEAEEEEEEEREQEEHKEEDKFKSLVSTLKIKLPSLGEFKIEEDVDDGVKTPTSLDHRIPVILPCPTAPRKPKSLPSNKRKSPRRRVLLDLSNEIESLFPPALRADLGGKIKKEEGWPLGLQPLNVRVGLPRNGEFSGSVSFNTLLTGSPTSSTDSSSDLDTEEIIKGKESESVKGQEERQEHKTWIFSLCSRETTDAQSVNNAPPLAHFLAVERRAANEYRRNQRPNTYDELSLAQPFTEPNSLFVNGRVAPPRVSPYETDSEKRRNGGLEHGNGHGVPVLFSCIVDNSPRN</sequence>
<feature type="region of interest" description="Disordered" evidence="1">
    <location>
        <begin position="34"/>
        <end position="80"/>
    </location>
</feature>
<organism evidence="2 3">
    <name type="scientific">Hevea brasiliensis</name>
    <name type="common">Para rubber tree</name>
    <name type="synonym">Siphonia brasiliensis</name>
    <dbReference type="NCBI Taxonomy" id="3981"/>
    <lineage>
        <taxon>Eukaryota</taxon>
        <taxon>Viridiplantae</taxon>
        <taxon>Streptophyta</taxon>
        <taxon>Embryophyta</taxon>
        <taxon>Tracheophyta</taxon>
        <taxon>Spermatophyta</taxon>
        <taxon>Magnoliopsida</taxon>
        <taxon>eudicotyledons</taxon>
        <taxon>Gunneridae</taxon>
        <taxon>Pentapetalae</taxon>
        <taxon>rosids</taxon>
        <taxon>fabids</taxon>
        <taxon>Malpighiales</taxon>
        <taxon>Euphorbiaceae</taxon>
        <taxon>Crotonoideae</taxon>
        <taxon>Micrandreae</taxon>
        <taxon>Hevea</taxon>
    </lineage>
</organism>
<reference evidence="2 3" key="1">
    <citation type="journal article" date="2020" name="Mol. Plant">
        <title>The Chromosome-Based Rubber Tree Genome Provides New Insights into Spurge Genome Evolution and Rubber Biosynthesis.</title>
        <authorList>
            <person name="Liu J."/>
            <person name="Shi C."/>
            <person name="Shi C.C."/>
            <person name="Li W."/>
            <person name="Zhang Q.J."/>
            <person name="Zhang Y."/>
            <person name="Li K."/>
            <person name="Lu H.F."/>
            <person name="Shi C."/>
            <person name="Zhu S.T."/>
            <person name="Xiao Z.Y."/>
            <person name="Nan H."/>
            <person name="Yue Y."/>
            <person name="Zhu X.G."/>
            <person name="Wu Y."/>
            <person name="Hong X.N."/>
            <person name="Fan G.Y."/>
            <person name="Tong Y."/>
            <person name="Zhang D."/>
            <person name="Mao C.L."/>
            <person name="Liu Y.L."/>
            <person name="Hao S.J."/>
            <person name="Liu W.Q."/>
            <person name="Lv M.Q."/>
            <person name="Zhang H.B."/>
            <person name="Liu Y."/>
            <person name="Hu-Tang G.R."/>
            <person name="Wang J.P."/>
            <person name="Wang J.H."/>
            <person name="Sun Y.H."/>
            <person name="Ni S.B."/>
            <person name="Chen W.B."/>
            <person name="Zhang X.C."/>
            <person name="Jiao Y.N."/>
            <person name="Eichler E.E."/>
            <person name="Li G.H."/>
            <person name="Liu X."/>
            <person name="Gao L.Z."/>
        </authorList>
    </citation>
    <scope>NUCLEOTIDE SEQUENCE [LARGE SCALE GENOMIC DNA]</scope>
    <source>
        <strain evidence="3">cv. GT1</strain>
        <tissue evidence="2">Leaf</tissue>
    </source>
</reference>
<proteinExistence type="predicted"/>